<evidence type="ECO:0000256" key="1">
    <source>
        <dbReference type="SAM" id="MobiDB-lite"/>
    </source>
</evidence>
<name>A0A4Y2MPU4_ARAVE</name>
<feature type="compositionally biased region" description="Basic residues" evidence="1">
    <location>
        <begin position="14"/>
        <end position="24"/>
    </location>
</feature>
<dbReference type="EMBL" id="BGPR01007632">
    <property type="protein sequence ID" value="GBN28360.1"/>
    <property type="molecule type" value="Genomic_DNA"/>
</dbReference>
<dbReference type="AlphaFoldDB" id="A0A4Y2MPU4"/>
<proteinExistence type="predicted"/>
<evidence type="ECO:0000313" key="2">
    <source>
        <dbReference type="EMBL" id="GBN28360.1"/>
    </source>
</evidence>
<dbReference type="Proteomes" id="UP000499080">
    <property type="component" value="Unassembled WGS sequence"/>
</dbReference>
<keyword evidence="3" id="KW-1185">Reference proteome</keyword>
<protein>
    <submittedName>
        <fullName evidence="2">Uncharacterized protein</fullName>
    </submittedName>
</protein>
<gene>
    <name evidence="2" type="ORF">AVEN_73118_1</name>
</gene>
<sequence>MTLSREAGGTSARVRSRRVSKRSRASPGDTIMVGVKLPPFSDSTYLLREGSGRGRGWLLGRRLPYSSYCIDCHSMSPSAKTGRGNSVKVIWQDDGPLLPVKRGSTVYKNNTCVCKYYNVGLQH</sequence>
<accession>A0A4Y2MPU4</accession>
<evidence type="ECO:0000313" key="3">
    <source>
        <dbReference type="Proteomes" id="UP000499080"/>
    </source>
</evidence>
<feature type="region of interest" description="Disordered" evidence="1">
    <location>
        <begin position="1"/>
        <end position="27"/>
    </location>
</feature>
<organism evidence="2 3">
    <name type="scientific">Araneus ventricosus</name>
    <name type="common">Orbweaver spider</name>
    <name type="synonym">Epeira ventricosa</name>
    <dbReference type="NCBI Taxonomy" id="182803"/>
    <lineage>
        <taxon>Eukaryota</taxon>
        <taxon>Metazoa</taxon>
        <taxon>Ecdysozoa</taxon>
        <taxon>Arthropoda</taxon>
        <taxon>Chelicerata</taxon>
        <taxon>Arachnida</taxon>
        <taxon>Araneae</taxon>
        <taxon>Araneomorphae</taxon>
        <taxon>Entelegynae</taxon>
        <taxon>Araneoidea</taxon>
        <taxon>Araneidae</taxon>
        <taxon>Araneus</taxon>
    </lineage>
</organism>
<reference evidence="2 3" key="1">
    <citation type="journal article" date="2019" name="Sci. Rep.">
        <title>Orb-weaving spider Araneus ventricosus genome elucidates the spidroin gene catalogue.</title>
        <authorList>
            <person name="Kono N."/>
            <person name="Nakamura H."/>
            <person name="Ohtoshi R."/>
            <person name="Moran D.A.P."/>
            <person name="Shinohara A."/>
            <person name="Yoshida Y."/>
            <person name="Fujiwara M."/>
            <person name="Mori M."/>
            <person name="Tomita M."/>
            <person name="Arakawa K."/>
        </authorList>
    </citation>
    <scope>NUCLEOTIDE SEQUENCE [LARGE SCALE GENOMIC DNA]</scope>
</reference>
<comment type="caution">
    <text evidence="2">The sequence shown here is derived from an EMBL/GenBank/DDBJ whole genome shotgun (WGS) entry which is preliminary data.</text>
</comment>